<dbReference type="EMBL" id="CP060717">
    <property type="protein sequence ID" value="QNN65703.1"/>
    <property type="molecule type" value="Genomic_DNA"/>
</dbReference>
<gene>
    <name evidence="1" type="ORF">H9L12_03850</name>
</gene>
<dbReference type="Proteomes" id="UP000515955">
    <property type="component" value="Chromosome"/>
</dbReference>
<keyword evidence="2" id="KW-1185">Reference proteome</keyword>
<proteinExistence type="predicted"/>
<protein>
    <recommendedName>
        <fullName evidence="3">Peptidase S1 domain-containing protein</fullName>
    </recommendedName>
</protein>
<accession>A0A7G9SCX8</accession>
<evidence type="ECO:0000313" key="2">
    <source>
        <dbReference type="Proteomes" id="UP000515955"/>
    </source>
</evidence>
<evidence type="ECO:0008006" key="3">
    <source>
        <dbReference type="Google" id="ProtNLM"/>
    </source>
</evidence>
<dbReference type="SUPFAM" id="SSF50494">
    <property type="entry name" value="Trypsin-like serine proteases"/>
    <property type="match status" value="1"/>
</dbReference>
<sequence length="185" mass="20214">MTAKHVGGPNPKIVGSLMKFRIPLRGGRTLQSNATVVAAGDLDVENDLLSGDRRGDWMLLQLSRCIGHTVGWAELSSAEIDATSYWKPNSEPLQSAGFRTHWDWKLGPKVDESCRVTMISKDQLWNNCDVMPGDSGGPLYAVTKVAGHTRYLVFGLQSALTTPNGNYGSVIAAPVRQIRQYLPSM</sequence>
<dbReference type="KEGG" id="srhi:H9L12_03850"/>
<reference evidence="1 2" key="1">
    <citation type="submission" date="2020-08" db="EMBL/GenBank/DDBJ databases">
        <title>Genome sequence of Sphingomonas rhizophila KACC 19189T.</title>
        <authorList>
            <person name="Hyun D.-W."/>
            <person name="Bae J.-W."/>
        </authorList>
    </citation>
    <scope>NUCLEOTIDE SEQUENCE [LARGE SCALE GENOMIC DNA]</scope>
    <source>
        <strain evidence="1 2">KACC 19189</strain>
    </source>
</reference>
<dbReference type="AlphaFoldDB" id="A0A7G9SCX8"/>
<name>A0A7G9SCX8_9SPHN</name>
<dbReference type="InterPro" id="IPR009003">
    <property type="entry name" value="Peptidase_S1_PA"/>
</dbReference>
<evidence type="ECO:0000313" key="1">
    <source>
        <dbReference type="EMBL" id="QNN65703.1"/>
    </source>
</evidence>
<organism evidence="1 2">
    <name type="scientific">Sphingomonas rhizophila</name>
    <dbReference type="NCBI Taxonomy" id="2071607"/>
    <lineage>
        <taxon>Bacteria</taxon>
        <taxon>Pseudomonadati</taxon>
        <taxon>Pseudomonadota</taxon>
        <taxon>Alphaproteobacteria</taxon>
        <taxon>Sphingomonadales</taxon>
        <taxon>Sphingomonadaceae</taxon>
        <taxon>Sphingomonas</taxon>
    </lineage>
</organism>